<keyword evidence="5 6" id="KW-0472">Membrane</keyword>
<dbReference type="EMBL" id="FOXX01000008">
    <property type="protein sequence ID" value="SFQ76837.1"/>
    <property type="molecule type" value="Genomic_DNA"/>
</dbReference>
<dbReference type="Pfam" id="PF09678">
    <property type="entry name" value="Caa3_CtaG"/>
    <property type="match status" value="1"/>
</dbReference>
<evidence type="ECO:0000256" key="2">
    <source>
        <dbReference type="ARBA" id="ARBA00022475"/>
    </source>
</evidence>
<keyword evidence="8" id="KW-1185">Reference proteome</keyword>
<organism evidence="7 8">
    <name type="scientific">Priestia endophytica DSM 13796</name>
    <dbReference type="NCBI Taxonomy" id="1121089"/>
    <lineage>
        <taxon>Bacteria</taxon>
        <taxon>Bacillati</taxon>
        <taxon>Bacillota</taxon>
        <taxon>Bacilli</taxon>
        <taxon>Bacillales</taxon>
        <taxon>Bacillaceae</taxon>
        <taxon>Priestia</taxon>
    </lineage>
</organism>
<proteinExistence type="predicted"/>
<evidence type="ECO:0000256" key="6">
    <source>
        <dbReference type="SAM" id="Phobius"/>
    </source>
</evidence>
<reference evidence="7 8" key="1">
    <citation type="submission" date="2016-10" db="EMBL/GenBank/DDBJ databases">
        <authorList>
            <person name="Varghese N."/>
            <person name="Submissions S."/>
        </authorList>
    </citation>
    <scope>NUCLEOTIDE SEQUENCE [LARGE SCALE GENOMIC DNA]</scope>
    <source>
        <strain evidence="7 8">DSM 13796</strain>
    </source>
</reference>
<keyword evidence="2" id="KW-1003">Cell membrane</keyword>
<accession>A0A1I6B7R0</accession>
<feature type="transmembrane region" description="Helical" evidence="6">
    <location>
        <begin position="152"/>
        <end position="176"/>
    </location>
</feature>
<keyword evidence="3 6" id="KW-0812">Transmembrane</keyword>
<gene>
    <name evidence="7" type="ORF">SAMN02745910_03356</name>
</gene>
<sequence length="260" mass="29669">MNNMHHHIVRADFILAAPFLITLFLYLFSVFHSNSRYKIWPFSRVILFSLGIFCAVGSVSGPIAEGAHSNFTLHMVGHLLLGMLSPLLISLSFPITLLLRTLPKKRARMLSAFLKSRFSHFFTHPVVATLLNVGGLWLLYTTNLYHMMHEHVLLHIFIHAHVFIAGYLFTISMIYIDPVSHRFSYLYRTIVLIFALAGHGILSKYIYAHPPYGVPVHKAELGGMIMYYGGDIIDALLIFLLCLQWFNSTKPKKRPEAHYA</sequence>
<evidence type="ECO:0000256" key="5">
    <source>
        <dbReference type="ARBA" id="ARBA00023136"/>
    </source>
</evidence>
<evidence type="ECO:0000256" key="3">
    <source>
        <dbReference type="ARBA" id="ARBA00022692"/>
    </source>
</evidence>
<evidence type="ECO:0000313" key="8">
    <source>
        <dbReference type="Proteomes" id="UP000182762"/>
    </source>
</evidence>
<feature type="transmembrane region" description="Helical" evidence="6">
    <location>
        <begin position="185"/>
        <end position="207"/>
    </location>
</feature>
<feature type="transmembrane region" description="Helical" evidence="6">
    <location>
        <begin position="13"/>
        <end position="33"/>
    </location>
</feature>
<evidence type="ECO:0000256" key="4">
    <source>
        <dbReference type="ARBA" id="ARBA00022989"/>
    </source>
</evidence>
<feature type="transmembrane region" description="Helical" evidence="6">
    <location>
        <begin position="76"/>
        <end position="99"/>
    </location>
</feature>
<dbReference type="InterPro" id="IPR019108">
    <property type="entry name" value="Caa3_assmbl_CtaG-rel"/>
</dbReference>
<comment type="subcellular location">
    <subcellularLocation>
        <location evidence="1">Cell membrane</location>
        <topology evidence="1">Multi-pass membrane protein</topology>
    </subcellularLocation>
</comment>
<dbReference type="RefSeq" id="WP_061805520.1">
    <property type="nucleotide sequence ID" value="NZ_FOXX01000008.1"/>
</dbReference>
<dbReference type="GeneID" id="93711964"/>
<feature type="transmembrane region" description="Helical" evidence="6">
    <location>
        <begin position="45"/>
        <end position="64"/>
    </location>
</feature>
<keyword evidence="4 6" id="KW-1133">Transmembrane helix</keyword>
<feature type="transmembrane region" description="Helical" evidence="6">
    <location>
        <begin position="227"/>
        <end position="246"/>
    </location>
</feature>
<comment type="caution">
    <text evidence="7">The sequence shown here is derived from an EMBL/GenBank/DDBJ whole genome shotgun (WGS) entry which is preliminary data.</text>
</comment>
<dbReference type="Proteomes" id="UP000182762">
    <property type="component" value="Unassembled WGS sequence"/>
</dbReference>
<evidence type="ECO:0000256" key="1">
    <source>
        <dbReference type="ARBA" id="ARBA00004651"/>
    </source>
</evidence>
<feature type="transmembrane region" description="Helical" evidence="6">
    <location>
        <begin position="120"/>
        <end position="140"/>
    </location>
</feature>
<protein>
    <submittedName>
        <fullName evidence="7">Membrane protein</fullName>
    </submittedName>
</protein>
<evidence type="ECO:0000313" key="7">
    <source>
        <dbReference type="EMBL" id="SFQ76837.1"/>
    </source>
</evidence>
<name>A0A1I6B7R0_9BACI</name>